<dbReference type="PANTHER" id="PTHR14237:SF88">
    <property type="entry name" value="PYRIDOXAL PHOSPHATE (PLP)-DEPENDENT TRANSFERASES SUPERFAMILY PROTEIN"/>
    <property type="match status" value="1"/>
</dbReference>
<keyword evidence="2" id="KW-1185">Reference proteome</keyword>
<dbReference type="Proteomes" id="UP000541444">
    <property type="component" value="Unassembled WGS sequence"/>
</dbReference>
<proteinExistence type="predicted"/>
<comment type="caution">
    <text evidence="1">The sequence shown here is derived from an EMBL/GenBank/DDBJ whole genome shotgun (WGS) entry which is preliminary data.</text>
</comment>
<dbReference type="EMBL" id="JACGCM010001165">
    <property type="protein sequence ID" value="KAF6160435.1"/>
    <property type="molecule type" value="Genomic_DNA"/>
</dbReference>
<evidence type="ECO:0000313" key="1">
    <source>
        <dbReference type="EMBL" id="KAF6160435.1"/>
    </source>
</evidence>
<protein>
    <recommendedName>
        <fullName evidence="3">Molybdenum cofactor sulfurase</fullName>
    </recommendedName>
</protein>
<accession>A0A7J7MZS6</accession>
<dbReference type="Gene3D" id="3.40.640.10">
    <property type="entry name" value="Type I PLP-dependent aspartate aminotransferase-like (Major domain)"/>
    <property type="match status" value="1"/>
</dbReference>
<sequence length="178" mass="20261">MINNCQKRRAKIKSAEFSWPGMRIQSKKLRNMVTSKRKKGLFVFPVLSKITGTRYSYRWMTLDQENGWHAALDICALGLKEMDTLGLSLFRSDFLICSFYKVFGEDPSPFGCLFVKRSSASILEASTTARSTDLEMKQITKLSSREDLVVRSSFSGPVPAQIEELEYSETFEIMGLDD</sequence>
<organism evidence="1 2">
    <name type="scientific">Kingdonia uniflora</name>
    <dbReference type="NCBI Taxonomy" id="39325"/>
    <lineage>
        <taxon>Eukaryota</taxon>
        <taxon>Viridiplantae</taxon>
        <taxon>Streptophyta</taxon>
        <taxon>Embryophyta</taxon>
        <taxon>Tracheophyta</taxon>
        <taxon>Spermatophyta</taxon>
        <taxon>Magnoliopsida</taxon>
        <taxon>Ranunculales</taxon>
        <taxon>Circaeasteraceae</taxon>
        <taxon>Kingdonia</taxon>
    </lineage>
</organism>
<dbReference type="OrthoDB" id="10264306at2759"/>
<evidence type="ECO:0008006" key="3">
    <source>
        <dbReference type="Google" id="ProtNLM"/>
    </source>
</evidence>
<dbReference type="AlphaFoldDB" id="A0A7J7MZS6"/>
<reference evidence="1 2" key="1">
    <citation type="journal article" date="2020" name="IScience">
        <title>Genome Sequencing of the Endangered Kingdonia uniflora (Circaeasteraceae, Ranunculales) Reveals Potential Mechanisms of Evolutionary Specialization.</title>
        <authorList>
            <person name="Sun Y."/>
            <person name="Deng T."/>
            <person name="Zhang A."/>
            <person name="Moore M.J."/>
            <person name="Landis J.B."/>
            <person name="Lin N."/>
            <person name="Zhang H."/>
            <person name="Zhang X."/>
            <person name="Huang J."/>
            <person name="Zhang X."/>
            <person name="Sun H."/>
            <person name="Wang H."/>
        </authorList>
    </citation>
    <scope>NUCLEOTIDE SEQUENCE [LARGE SCALE GENOMIC DNA]</scope>
    <source>
        <strain evidence="1">TB1705</strain>
        <tissue evidence="1">Leaf</tissue>
    </source>
</reference>
<evidence type="ECO:0000313" key="2">
    <source>
        <dbReference type="Proteomes" id="UP000541444"/>
    </source>
</evidence>
<gene>
    <name evidence="1" type="ORF">GIB67_019204</name>
</gene>
<dbReference type="PANTHER" id="PTHR14237">
    <property type="entry name" value="MOLYBDOPTERIN COFACTOR SULFURASE MOSC"/>
    <property type="match status" value="1"/>
</dbReference>
<name>A0A7J7MZS6_9MAGN</name>
<dbReference type="InterPro" id="IPR015421">
    <property type="entry name" value="PyrdxlP-dep_Trfase_major"/>
</dbReference>